<dbReference type="SUPFAM" id="SSF52440">
    <property type="entry name" value="PreATP-grasp domain"/>
    <property type="match status" value="1"/>
</dbReference>
<reference evidence="9 10" key="1">
    <citation type="submission" date="2018-03" db="EMBL/GenBank/DDBJ databases">
        <title>Genomic Encyclopedia of Archaeal and Bacterial Type Strains, Phase II (KMG-II): from individual species to whole genera.</title>
        <authorList>
            <person name="Goeker M."/>
        </authorList>
    </citation>
    <scope>NUCLEOTIDE SEQUENCE [LARGE SCALE GENOMIC DNA]</scope>
    <source>
        <strain evidence="9 10">DSM 44889</strain>
    </source>
</reference>
<feature type="binding site" evidence="5">
    <location>
        <begin position="212"/>
        <end position="215"/>
    </location>
    <ligand>
        <name>ATP</name>
        <dbReference type="ChEBI" id="CHEBI:30616"/>
    </ligand>
</feature>
<gene>
    <name evidence="5 6" type="primary">purK</name>
    <name evidence="9" type="ORF">BXY45_11746</name>
</gene>
<dbReference type="InterPro" id="IPR016185">
    <property type="entry name" value="PreATP-grasp_dom_sf"/>
</dbReference>
<comment type="subunit">
    <text evidence="5 6">Homodimer.</text>
</comment>
<feature type="domain" description="ATP-grasp" evidence="8">
    <location>
        <begin position="141"/>
        <end position="332"/>
    </location>
</feature>
<feature type="binding site" evidence="5">
    <location>
        <begin position="302"/>
        <end position="303"/>
    </location>
    <ligand>
        <name>ATP</name>
        <dbReference type="ChEBI" id="CHEBI:30616"/>
    </ligand>
</feature>
<dbReference type="PROSITE" id="PS50975">
    <property type="entry name" value="ATP_GRASP"/>
    <property type="match status" value="1"/>
</dbReference>
<dbReference type="GO" id="GO:0034028">
    <property type="term" value="F:5-(carboxyamino)imidazole ribonucleotide synthase activity"/>
    <property type="evidence" value="ECO:0007669"/>
    <property type="project" value="UniProtKB-UniRule"/>
</dbReference>
<evidence type="ECO:0000256" key="1">
    <source>
        <dbReference type="ARBA" id="ARBA00022598"/>
    </source>
</evidence>
<keyword evidence="2 5" id="KW-0547">Nucleotide-binding</keyword>
<keyword evidence="4 5" id="KW-0067">ATP-binding</keyword>
<feature type="region of interest" description="Disordered" evidence="7">
    <location>
        <begin position="1"/>
        <end position="30"/>
    </location>
</feature>
<dbReference type="Pfam" id="PF17769">
    <property type="entry name" value="PurK_C"/>
    <property type="match status" value="1"/>
</dbReference>
<dbReference type="Gene3D" id="3.30.1490.20">
    <property type="entry name" value="ATP-grasp fold, A domain"/>
    <property type="match status" value="1"/>
</dbReference>
<name>A0A316A7J5_9ACTN</name>
<dbReference type="EC" id="6.3.4.18" evidence="5 6"/>
<evidence type="ECO:0000256" key="7">
    <source>
        <dbReference type="SAM" id="MobiDB-lite"/>
    </source>
</evidence>
<dbReference type="InterPro" id="IPR003135">
    <property type="entry name" value="ATP-grasp_carboxylate-amine"/>
</dbReference>
<evidence type="ECO:0000256" key="4">
    <source>
        <dbReference type="ARBA" id="ARBA00022840"/>
    </source>
</evidence>
<protein>
    <recommendedName>
        <fullName evidence="5 6">N5-carboxyaminoimidazole ribonucleotide synthase</fullName>
        <shortName evidence="5 6">N5-CAIR synthase</shortName>
        <ecNumber evidence="5 6">6.3.4.18</ecNumber>
    </recommendedName>
    <alternativeName>
        <fullName evidence="5 6">5-(carboxyamino)imidazole ribonucleotide synthetase</fullName>
    </alternativeName>
</protein>
<comment type="similarity">
    <text evidence="5 6">Belongs to the PurK/PurT family.</text>
</comment>
<dbReference type="InterPro" id="IPR054350">
    <property type="entry name" value="PurT/PurK_preATP-grasp"/>
</dbReference>
<comment type="caution">
    <text evidence="9">The sequence shown here is derived from an EMBL/GenBank/DDBJ whole genome shotgun (WGS) entry which is preliminary data.</text>
</comment>
<dbReference type="NCBIfam" id="NF004680">
    <property type="entry name" value="PRK06019.1-6"/>
    <property type="match status" value="1"/>
</dbReference>
<dbReference type="Proteomes" id="UP000245469">
    <property type="component" value="Unassembled WGS sequence"/>
</dbReference>
<evidence type="ECO:0000313" key="10">
    <source>
        <dbReference type="Proteomes" id="UP000245469"/>
    </source>
</evidence>
<keyword evidence="3 5" id="KW-0658">Purine biosynthesis</keyword>
<dbReference type="InterPro" id="IPR005875">
    <property type="entry name" value="PurK"/>
</dbReference>
<dbReference type="FunFam" id="3.30.470.20:FF:000029">
    <property type="entry name" value="N5-carboxyaminoimidazole ribonucleotide synthase"/>
    <property type="match status" value="1"/>
</dbReference>
<dbReference type="GO" id="GO:0046872">
    <property type="term" value="F:metal ion binding"/>
    <property type="evidence" value="ECO:0007669"/>
    <property type="project" value="InterPro"/>
</dbReference>
<comment type="pathway">
    <text evidence="5 6">Purine metabolism; IMP biosynthesis via de novo pathway; 5-amino-1-(5-phospho-D-ribosyl)imidazole-4-carboxylate from 5-amino-1-(5-phospho-D-ribosyl)imidazole (N5-CAIR route): step 1/2.</text>
</comment>
<evidence type="ECO:0000256" key="5">
    <source>
        <dbReference type="HAMAP-Rule" id="MF_01928"/>
    </source>
</evidence>
<dbReference type="Pfam" id="PF02222">
    <property type="entry name" value="ATP-grasp"/>
    <property type="match status" value="1"/>
</dbReference>
<dbReference type="RefSeq" id="WP_245961815.1">
    <property type="nucleotide sequence ID" value="NZ_QGDQ01000017.1"/>
</dbReference>
<comment type="caution">
    <text evidence="5">Lacks conserved residue(s) required for the propagation of feature annotation.</text>
</comment>
<feature type="binding site" evidence="5">
    <location>
        <position position="137"/>
    </location>
    <ligand>
        <name>ATP</name>
        <dbReference type="ChEBI" id="CHEBI:30616"/>
    </ligand>
</feature>
<dbReference type="InterPro" id="IPR011761">
    <property type="entry name" value="ATP-grasp"/>
</dbReference>
<comment type="function">
    <text evidence="5">Catalyzes the ATP-dependent conversion of 5-aminoimidazole ribonucleotide (AIR) and HCO(3)(-) to N5-carboxyaminoimidazole ribonucleotide (N5-CAIR).</text>
</comment>
<dbReference type="PANTHER" id="PTHR11609">
    <property type="entry name" value="PURINE BIOSYNTHESIS PROTEIN 6/7, PUR6/7"/>
    <property type="match status" value="1"/>
</dbReference>
<dbReference type="InterPro" id="IPR040686">
    <property type="entry name" value="PurK_C"/>
</dbReference>
<evidence type="ECO:0000256" key="3">
    <source>
        <dbReference type="ARBA" id="ARBA00022755"/>
    </source>
</evidence>
<evidence type="ECO:0000256" key="2">
    <source>
        <dbReference type="ARBA" id="ARBA00022741"/>
    </source>
</evidence>
<dbReference type="NCBIfam" id="TIGR01161">
    <property type="entry name" value="purK"/>
    <property type="match status" value="1"/>
</dbReference>
<dbReference type="GO" id="GO:0005829">
    <property type="term" value="C:cytosol"/>
    <property type="evidence" value="ECO:0007669"/>
    <property type="project" value="TreeGrafter"/>
</dbReference>
<dbReference type="PANTHER" id="PTHR11609:SF5">
    <property type="entry name" value="PHOSPHORIBOSYLAMINOIMIDAZOLE CARBOXYLASE"/>
    <property type="match status" value="1"/>
</dbReference>
<accession>A0A316A7J5</accession>
<comment type="catalytic activity">
    <reaction evidence="5 6">
        <text>5-amino-1-(5-phospho-beta-D-ribosyl)imidazole + hydrogencarbonate + ATP = 5-carboxyamino-1-(5-phospho-D-ribosyl)imidazole + ADP + phosphate + 2 H(+)</text>
        <dbReference type="Rhea" id="RHEA:19317"/>
        <dbReference type="ChEBI" id="CHEBI:15378"/>
        <dbReference type="ChEBI" id="CHEBI:17544"/>
        <dbReference type="ChEBI" id="CHEBI:30616"/>
        <dbReference type="ChEBI" id="CHEBI:43474"/>
        <dbReference type="ChEBI" id="CHEBI:58730"/>
        <dbReference type="ChEBI" id="CHEBI:137981"/>
        <dbReference type="ChEBI" id="CHEBI:456216"/>
        <dbReference type="EC" id="6.3.4.18"/>
    </reaction>
</comment>
<dbReference type="InterPro" id="IPR011054">
    <property type="entry name" value="Rudment_hybrid_motif"/>
</dbReference>
<dbReference type="GO" id="GO:0005524">
    <property type="term" value="F:ATP binding"/>
    <property type="evidence" value="ECO:0007669"/>
    <property type="project" value="UniProtKB-UniRule"/>
</dbReference>
<dbReference type="UniPathway" id="UPA00074">
    <property type="reaction ID" value="UER00942"/>
</dbReference>
<dbReference type="GO" id="GO:0006189">
    <property type="term" value="P:'de novo' IMP biosynthetic process"/>
    <property type="evidence" value="ECO:0007669"/>
    <property type="project" value="UniProtKB-UniRule"/>
</dbReference>
<dbReference type="HAMAP" id="MF_01928">
    <property type="entry name" value="PurK"/>
    <property type="match status" value="1"/>
</dbReference>
<organism evidence="9 10">
    <name type="scientific">Quadrisphaera granulorum</name>
    <dbReference type="NCBI Taxonomy" id="317664"/>
    <lineage>
        <taxon>Bacteria</taxon>
        <taxon>Bacillati</taxon>
        <taxon>Actinomycetota</taxon>
        <taxon>Actinomycetes</taxon>
        <taxon>Kineosporiales</taxon>
        <taxon>Kineosporiaceae</taxon>
        <taxon>Quadrisphaera</taxon>
    </lineage>
</organism>
<dbReference type="SUPFAM" id="SSF51246">
    <property type="entry name" value="Rudiment single hybrid motif"/>
    <property type="match status" value="1"/>
</dbReference>
<feature type="binding site" evidence="5">
    <location>
        <position position="220"/>
    </location>
    <ligand>
        <name>ATP</name>
        <dbReference type="ChEBI" id="CHEBI:30616"/>
    </ligand>
</feature>
<dbReference type="Gene3D" id="3.30.470.20">
    <property type="entry name" value="ATP-grasp fold, B domain"/>
    <property type="match status" value="1"/>
</dbReference>
<keyword evidence="1 5" id="KW-0436">Ligase</keyword>
<dbReference type="EMBL" id="QGDQ01000017">
    <property type="protein sequence ID" value="PWJ52794.1"/>
    <property type="molecule type" value="Genomic_DNA"/>
</dbReference>
<dbReference type="AlphaFoldDB" id="A0A316A7J5"/>
<dbReference type="InterPro" id="IPR013815">
    <property type="entry name" value="ATP_grasp_subdomain_1"/>
</dbReference>
<comment type="function">
    <text evidence="6">Catalyzes the ATP-dependent conversion of 5-aminoimidazole ribonucleotide (AIR) and HCO(3)- to N5-carboxyaminoimidazole ribonucleotide (N5-CAIR).</text>
</comment>
<sequence>MTATPVESPVDQALDASDARQARDARAGTAGATETTFPVVAVVGAGQLARMTVPPAVGLGARLRVLATDPEESAAQVVPDVQLGSPDDLATLRRLAEGAAALTLDHEQVPTEHLRALEAEGVAVRPGPDALEHAQDKLLLRRRLDAMGVPGPAWAEIRSTDDLRAFGERAGWPLVLKTPRGGYDGKGVLVVGSVDDAAAWLERAAGEPLLAEEAVKFTRELAVMVARSPSGQAAAWPVVETVQVGGVCREVIAPAPDLDDDLAAEATALALRLAGELGVTGVMAVEGFEVPTGGGSSRFLVNELAMRPHNSGHWSIEGSVTSQFEQHLRAVLDLPLGSTAPRARWTVMVNALGGDYPDLFHSHLHVMARDPAVKVHLYGKSVRPGRKIGHVTAWGDDLADVRARAAHAADYITGTVDG</sequence>
<feature type="compositionally biased region" description="Basic and acidic residues" evidence="7">
    <location>
        <begin position="17"/>
        <end position="26"/>
    </location>
</feature>
<proteinExistence type="inferred from homology"/>
<dbReference type="GO" id="GO:0004638">
    <property type="term" value="F:phosphoribosylaminoimidazole carboxylase activity"/>
    <property type="evidence" value="ECO:0007669"/>
    <property type="project" value="InterPro"/>
</dbReference>
<evidence type="ECO:0000313" key="9">
    <source>
        <dbReference type="EMBL" id="PWJ52794.1"/>
    </source>
</evidence>
<dbReference type="NCBIfam" id="NF004679">
    <property type="entry name" value="PRK06019.1-5"/>
    <property type="match status" value="1"/>
</dbReference>
<dbReference type="Pfam" id="PF22660">
    <property type="entry name" value="RS_preATP-grasp-like"/>
    <property type="match status" value="1"/>
</dbReference>
<evidence type="ECO:0000256" key="6">
    <source>
        <dbReference type="RuleBase" id="RU361200"/>
    </source>
</evidence>
<feature type="binding site" evidence="5">
    <location>
        <position position="177"/>
    </location>
    <ligand>
        <name>ATP</name>
        <dbReference type="ChEBI" id="CHEBI:30616"/>
    </ligand>
</feature>
<keyword evidence="10" id="KW-1185">Reference proteome</keyword>
<evidence type="ECO:0000259" key="8">
    <source>
        <dbReference type="PROSITE" id="PS50975"/>
    </source>
</evidence>
<dbReference type="Gene3D" id="3.40.50.20">
    <property type="match status" value="1"/>
</dbReference>
<dbReference type="SUPFAM" id="SSF56059">
    <property type="entry name" value="Glutathione synthetase ATP-binding domain-like"/>
    <property type="match status" value="1"/>
</dbReference>